<dbReference type="EMBL" id="SCWD01000001">
    <property type="protein sequence ID" value="TDM03610.1"/>
    <property type="molecule type" value="Genomic_DNA"/>
</dbReference>
<feature type="domain" description="N-acetyltransferase" evidence="1">
    <location>
        <begin position="1"/>
        <end position="142"/>
    </location>
</feature>
<protein>
    <submittedName>
        <fullName evidence="2">N-acetyltransferase</fullName>
    </submittedName>
</protein>
<dbReference type="OrthoDB" id="1706389at2"/>
<comment type="caution">
    <text evidence="2">The sequence shown here is derived from an EMBL/GenBank/DDBJ whole genome shotgun (WGS) entry which is preliminary data.</text>
</comment>
<dbReference type="InterPro" id="IPR000182">
    <property type="entry name" value="GNAT_dom"/>
</dbReference>
<keyword evidence="3" id="KW-1185">Reference proteome</keyword>
<dbReference type="AlphaFoldDB" id="A0A9Q8CIV0"/>
<evidence type="ECO:0000313" key="3">
    <source>
        <dbReference type="Proteomes" id="UP000295280"/>
    </source>
</evidence>
<dbReference type="Gene3D" id="3.40.630.30">
    <property type="match status" value="1"/>
</dbReference>
<dbReference type="Pfam" id="PF00583">
    <property type="entry name" value="Acetyltransf_1"/>
    <property type="match status" value="1"/>
</dbReference>
<dbReference type="GO" id="GO:0016747">
    <property type="term" value="F:acyltransferase activity, transferring groups other than amino-acyl groups"/>
    <property type="evidence" value="ECO:0007669"/>
    <property type="project" value="InterPro"/>
</dbReference>
<name>A0A9Q8CIV0_9STAP</name>
<evidence type="ECO:0000259" key="1">
    <source>
        <dbReference type="PROSITE" id="PS51186"/>
    </source>
</evidence>
<dbReference type="Proteomes" id="UP000295280">
    <property type="component" value="Unassembled WGS sequence"/>
</dbReference>
<sequence>MLKPISHKDPLLHKIAEIHETIPSHYKDWPVTELDKTLRYESMQLLMQHEGDRMLVITEKEALAAFIWYSLSDHTHIKSLWVHPAYRGRGYAVMLKNEVKAISVMHHMPYIAGTVHPDNTNMIAINEKLGYNWEGKKMILNL</sequence>
<dbReference type="PROSITE" id="PS51186">
    <property type="entry name" value="GNAT"/>
    <property type="match status" value="1"/>
</dbReference>
<dbReference type="RefSeq" id="WP_133416474.1">
    <property type="nucleotide sequence ID" value="NZ_SCWD01000001.1"/>
</dbReference>
<proteinExistence type="predicted"/>
<dbReference type="InterPro" id="IPR016181">
    <property type="entry name" value="Acyl_CoA_acyltransferase"/>
</dbReference>
<dbReference type="CDD" id="cd04301">
    <property type="entry name" value="NAT_SF"/>
    <property type="match status" value="1"/>
</dbReference>
<evidence type="ECO:0000313" key="2">
    <source>
        <dbReference type="EMBL" id="TDM03610.1"/>
    </source>
</evidence>
<accession>A0A9Q8CIV0</accession>
<reference evidence="2 3" key="1">
    <citation type="submission" date="2019-01" db="EMBL/GenBank/DDBJ databases">
        <title>Draft genome sequences of the type strains of six Macrococcus species.</title>
        <authorList>
            <person name="Mazhar S."/>
            <person name="Altermann E."/>
            <person name="Hill C."/>
            <person name="Mcauliffe O."/>
        </authorList>
    </citation>
    <scope>NUCLEOTIDE SEQUENCE [LARGE SCALE GENOMIC DNA]</scope>
    <source>
        <strain evidence="2 3">ATCC 51828</strain>
    </source>
</reference>
<organism evidence="2 3">
    <name type="scientific">Macrococcus carouselicus</name>
    <dbReference type="NCBI Taxonomy" id="69969"/>
    <lineage>
        <taxon>Bacteria</taxon>
        <taxon>Bacillati</taxon>
        <taxon>Bacillota</taxon>
        <taxon>Bacilli</taxon>
        <taxon>Bacillales</taxon>
        <taxon>Staphylococcaceae</taxon>
        <taxon>Macrococcus</taxon>
    </lineage>
</organism>
<gene>
    <name evidence="2" type="ORF">ERX40_00120</name>
</gene>
<dbReference type="SUPFAM" id="SSF55729">
    <property type="entry name" value="Acyl-CoA N-acyltransferases (Nat)"/>
    <property type="match status" value="1"/>
</dbReference>